<dbReference type="Pfam" id="PF00078">
    <property type="entry name" value="RVT_1"/>
    <property type="match status" value="1"/>
</dbReference>
<dbReference type="GO" id="GO:0008233">
    <property type="term" value="F:peptidase activity"/>
    <property type="evidence" value="ECO:0007669"/>
    <property type="project" value="UniProtKB-KW"/>
</dbReference>
<keyword evidence="1" id="KW-0645">Protease</keyword>
<keyword evidence="2" id="KW-0808">Transferase</keyword>
<evidence type="ECO:0000256" key="7">
    <source>
        <dbReference type="ARBA" id="ARBA00022918"/>
    </source>
</evidence>
<dbReference type="PANTHER" id="PTHR24559:SF444">
    <property type="entry name" value="REVERSE TRANSCRIPTASE DOMAIN-CONTAINING PROTEIN"/>
    <property type="match status" value="1"/>
</dbReference>
<dbReference type="AlphaFoldDB" id="A0AAF0TRN1"/>
<keyword evidence="10" id="KW-1185">Reference proteome</keyword>
<keyword evidence="3" id="KW-0548">Nucleotidyltransferase</keyword>
<dbReference type="GO" id="GO:0006508">
    <property type="term" value="P:proteolysis"/>
    <property type="evidence" value="ECO:0007669"/>
    <property type="project" value="UniProtKB-KW"/>
</dbReference>
<evidence type="ECO:0000256" key="2">
    <source>
        <dbReference type="ARBA" id="ARBA00022679"/>
    </source>
</evidence>
<evidence type="ECO:0000313" key="9">
    <source>
        <dbReference type="EMBL" id="WMV29856.1"/>
    </source>
</evidence>
<evidence type="ECO:0000256" key="1">
    <source>
        <dbReference type="ARBA" id="ARBA00022670"/>
    </source>
</evidence>
<dbReference type="SUPFAM" id="SSF56672">
    <property type="entry name" value="DNA/RNA polymerases"/>
    <property type="match status" value="1"/>
</dbReference>
<evidence type="ECO:0000259" key="8">
    <source>
        <dbReference type="Pfam" id="PF00078"/>
    </source>
</evidence>
<evidence type="ECO:0000256" key="5">
    <source>
        <dbReference type="ARBA" id="ARBA00022759"/>
    </source>
</evidence>
<dbReference type="GO" id="GO:0004519">
    <property type="term" value="F:endonuclease activity"/>
    <property type="evidence" value="ECO:0007669"/>
    <property type="project" value="UniProtKB-KW"/>
</dbReference>
<dbReference type="Gene3D" id="3.30.70.270">
    <property type="match status" value="1"/>
</dbReference>
<dbReference type="InterPro" id="IPR053134">
    <property type="entry name" value="RNA-dir_DNA_polymerase"/>
</dbReference>
<protein>
    <recommendedName>
        <fullName evidence="8">Reverse transcriptase domain-containing protein</fullName>
    </recommendedName>
</protein>
<dbReference type="InterPro" id="IPR000477">
    <property type="entry name" value="RT_dom"/>
</dbReference>
<dbReference type="Gene3D" id="3.10.10.10">
    <property type="entry name" value="HIV Type 1 Reverse Transcriptase, subunit A, domain 1"/>
    <property type="match status" value="2"/>
</dbReference>
<gene>
    <name evidence="9" type="ORF">MTR67_023241</name>
</gene>
<feature type="domain" description="Reverse transcriptase" evidence="8">
    <location>
        <begin position="137"/>
        <end position="218"/>
    </location>
</feature>
<reference evidence="9" key="1">
    <citation type="submission" date="2023-08" db="EMBL/GenBank/DDBJ databases">
        <title>A de novo genome assembly of Solanum verrucosum Schlechtendal, a Mexican diploid species geographically isolated from the other diploid A-genome species in potato relatives.</title>
        <authorList>
            <person name="Hosaka K."/>
        </authorList>
    </citation>
    <scope>NUCLEOTIDE SEQUENCE</scope>
    <source>
        <tissue evidence="9">Young leaves</tissue>
    </source>
</reference>
<name>A0AAF0TRN1_SOLVR</name>
<dbReference type="InterPro" id="IPR043128">
    <property type="entry name" value="Rev_trsase/Diguanyl_cyclase"/>
</dbReference>
<evidence type="ECO:0000313" key="10">
    <source>
        <dbReference type="Proteomes" id="UP001234989"/>
    </source>
</evidence>
<dbReference type="GO" id="GO:0003964">
    <property type="term" value="F:RNA-directed DNA polymerase activity"/>
    <property type="evidence" value="ECO:0007669"/>
    <property type="project" value="UniProtKB-KW"/>
</dbReference>
<dbReference type="InterPro" id="IPR043502">
    <property type="entry name" value="DNA/RNA_pol_sf"/>
</dbReference>
<proteinExistence type="predicted"/>
<dbReference type="CDD" id="cd01647">
    <property type="entry name" value="RT_LTR"/>
    <property type="match status" value="1"/>
</dbReference>
<keyword evidence="7" id="KW-0695">RNA-directed DNA polymerase</keyword>
<keyword evidence="4" id="KW-0540">Nuclease</keyword>
<keyword evidence="5" id="KW-0255">Endonuclease</keyword>
<sequence length="308" mass="35402">MKYVTLEIPSREKLEWEAVCKPKQAKIISSIQARKLVGQGILDYLAHIREVEVESPSIESISMVSKFREVFPTDLPSMPLDRDRDFCIDFKPGTCPISITPYHIAPIVLRELKVQIQELLNKGFICPSASPWVLKIRPEDVPKTAFRTRYGHYEFLVMSFGLTNAPTTFMSLMNGVFKLFLNSFVIVFIDDILVYLKTKEEHVDHLRIVQGVFGKQRILLRQQRWMELFKDYNVTIQYHLGKANVVADELSQKGFGISEKGGVLASIDVRDTFIEEIEAKQFEDENLYELRNKTLSGKAQECGRCAQF</sequence>
<accession>A0AAF0TRN1</accession>
<evidence type="ECO:0000256" key="4">
    <source>
        <dbReference type="ARBA" id="ARBA00022722"/>
    </source>
</evidence>
<keyword evidence="6" id="KW-0378">Hydrolase</keyword>
<dbReference type="EMBL" id="CP133616">
    <property type="protein sequence ID" value="WMV29856.1"/>
    <property type="molecule type" value="Genomic_DNA"/>
</dbReference>
<organism evidence="9 10">
    <name type="scientific">Solanum verrucosum</name>
    <dbReference type="NCBI Taxonomy" id="315347"/>
    <lineage>
        <taxon>Eukaryota</taxon>
        <taxon>Viridiplantae</taxon>
        <taxon>Streptophyta</taxon>
        <taxon>Embryophyta</taxon>
        <taxon>Tracheophyta</taxon>
        <taxon>Spermatophyta</taxon>
        <taxon>Magnoliopsida</taxon>
        <taxon>eudicotyledons</taxon>
        <taxon>Gunneridae</taxon>
        <taxon>Pentapetalae</taxon>
        <taxon>asterids</taxon>
        <taxon>lamiids</taxon>
        <taxon>Solanales</taxon>
        <taxon>Solanaceae</taxon>
        <taxon>Solanoideae</taxon>
        <taxon>Solaneae</taxon>
        <taxon>Solanum</taxon>
    </lineage>
</organism>
<dbReference type="FunFam" id="3.10.10.10:FF:000007">
    <property type="entry name" value="Retrovirus-related Pol polyprotein from transposon 17.6-like Protein"/>
    <property type="match status" value="1"/>
</dbReference>
<dbReference type="Proteomes" id="UP001234989">
    <property type="component" value="Chromosome 5"/>
</dbReference>
<dbReference type="PANTHER" id="PTHR24559">
    <property type="entry name" value="TRANSPOSON TY3-I GAG-POL POLYPROTEIN"/>
    <property type="match status" value="1"/>
</dbReference>
<evidence type="ECO:0000256" key="6">
    <source>
        <dbReference type="ARBA" id="ARBA00022801"/>
    </source>
</evidence>
<evidence type="ECO:0000256" key="3">
    <source>
        <dbReference type="ARBA" id="ARBA00022695"/>
    </source>
</evidence>